<reference evidence="2" key="2">
    <citation type="submission" date="2018-08" db="UniProtKB">
        <authorList>
            <consortium name="EnsemblPlants"/>
        </authorList>
    </citation>
    <scope>IDENTIFICATION</scope>
    <source>
        <strain evidence="2">Yugu1</strain>
    </source>
</reference>
<dbReference type="InParanoid" id="K4A3K2"/>
<accession>K4A3K2</accession>
<keyword evidence="3" id="KW-1185">Reference proteome</keyword>
<proteinExistence type="predicted"/>
<dbReference type="EnsemblPlants" id="KQL24606">
    <property type="protein sequence ID" value="KQL24606"/>
    <property type="gene ID" value="SETIT_033455mg"/>
</dbReference>
<dbReference type="AlphaFoldDB" id="K4A3K2"/>
<dbReference type="HOGENOM" id="CLU_2709492_0_0_1"/>
<reference evidence="3" key="1">
    <citation type="journal article" date="2012" name="Nat. Biotechnol.">
        <title>Reference genome sequence of the model plant Setaria.</title>
        <authorList>
            <person name="Bennetzen J.L."/>
            <person name="Schmutz J."/>
            <person name="Wang H."/>
            <person name="Percifield R."/>
            <person name="Hawkins J."/>
            <person name="Pontaroli A.C."/>
            <person name="Estep M."/>
            <person name="Feng L."/>
            <person name="Vaughn J.N."/>
            <person name="Grimwood J."/>
            <person name="Jenkins J."/>
            <person name="Barry K."/>
            <person name="Lindquist E."/>
            <person name="Hellsten U."/>
            <person name="Deshpande S."/>
            <person name="Wang X."/>
            <person name="Wu X."/>
            <person name="Mitros T."/>
            <person name="Triplett J."/>
            <person name="Yang X."/>
            <person name="Ye C.Y."/>
            <person name="Mauro-Herrera M."/>
            <person name="Wang L."/>
            <person name="Li P."/>
            <person name="Sharma M."/>
            <person name="Sharma R."/>
            <person name="Ronald P.C."/>
            <person name="Panaud O."/>
            <person name="Kellogg E.A."/>
            <person name="Brutnell T.P."/>
            <person name="Doust A.N."/>
            <person name="Tuskan G.A."/>
            <person name="Rokhsar D."/>
            <person name="Devos K.M."/>
        </authorList>
    </citation>
    <scope>NUCLEOTIDE SEQUENCE [LARGE SCALE GENOMIC DNA]</scope>
    <source>
        <strain evidence="3">cv. Yugu1</strain>
    </source>
</reference>
<name>K4A3K2_SETIT</name>
<evidence type="ECO:0000256" key="1">
    <source>
        <dbReference type="SAM" id="MobiDB-lite"/>
    </source>
</evidence>
<organism evidence="2 3">
    <name type="scientific">Setaria italica</name>
    <name type="common">Foxtail millet</name>
    <name type="synonym">Panicum italicum</name>
    <dbReference type="NCBI Taxonomy" id="4555"/>
    <lineage>
        <taxon>Eukaryota</taxon>
        <taxon>Viridiplantae</taxon>
        <taxon>Streptophyta</taxon>
        <taxon>Embryophyta</taxon>
        <taxon>Tracheophyta</taxon>
        <taxon>Spermatophyta</taxon>
        <taxon>Magnoliopsida</taxon>
        <taxon>Liliopsida</taxon>
        <taxon>Poales</taxon>
        <taxon>Poaceae</taxon>
        <taxon>PACMAD clade</taxon>
        <taxon>Panicoideae</taxon>
        <taxon>Panicodae</taxon>
        <taxon>Paniceae</taxon>
        <taxon>Cenchrinae</taxon>
        <taxon>Setaria</taxon>
    </lineage>
</organism>
<dbReference type="Gramene" id="KQL24606">
    <property type="protein sequence ID" value="KQL24606"/>
    <property type="gene ID" value="SETIT_033455mg"/>
</dbReference>
<feature type="compositionally biased region" description="Polar residues" evidence="1">
    <location>
        <begin position="1"/>
        <end position="24"/>
    </location>
</feature>
<sequence length="73" mass="8149">MHSSGSSAQARSQPYATPQATPNRSAPKRHQQKYSHADPKAASDIPIPAKTILPERKRLFSRNPILLPKFLIF</sequence>
<evidence type="ECO:0000313" key="3">
    <source>
        <dbReference type="Proteomes" id="UP000004995"/>
    </source>
</evidence>
<evidence type="ECO:0000313" key="2">
    <source>
        <dbReference type="EnsemblPlants" id="KQL24606"/>
    </source>
</evidence>
<dbReference type="EMBL" id="AGNK02001101">
    <property type="status" value="NOT_ANNOTATED_CDS"/>
    <property type="molecule type" value="Genomic_DNA"/>
</dbReference>
<dbReference type="Proteomes" id="UP000004995">
    <property type="component" value="Unassembled WGS sequence"/>
</dbReference>
<protein>
    <submittedName>
        <fullName evidence="2">Uncharacterized protein</fullName>
    </submittedName>
</protein>
<feature type="region of interest" description="Disordered" evidence="1">
    <location>
        <begin position="1"/>
        <end position="49"/>
    </location>
</feature>